<dbReference type="PROSITE" id="PS50043">
    <property type="entry name" value="HTH_LUXR_2"/>
    <property type="match status" value="1"/>
</dbReference>
<evidence type="ECO:0000256" key="1">
    <source>
        <dbReference type="ARBA" id="ARBA00023125"/>
    </source>
</evidence>
<dbReference type="InterPro" id="IPR011006">
    <property type="entry name" value="CheY-like_superfamily"/>
</dbReference>
<dbReference type="GO" id="GO:0003677">
    <property type="term" value="F:DNA binding"/>
    <property type="evidence" value="ECO:0007669"/>
    <property type="project" value="UniProtKB-KW"/>
</dbReference>
<proteinExistence type="predicted"/>
<dbReference type="InterPro" id="IPR001789">
    <property type="entry name" value="Sig_transdc_resp-reg_receiver"/>
</dbReference>
<feature type="modified residue" description="4-aspartylphosphate" evidence="2">
    <location>
        <position position="51"/>
    </location>
</feature>
<comment type="caution">
    <text evidence="5">The sequence shown here is derived from an EMBL/GenBank/DDBJ whole genome shotgun (WGS) entry which is preliminary data.</text>
</comment>
<dbReference type="GO" id="GO:0006355">
    <property type="term" value="P:regulation of DNA-templated transcription"/>
    <property type="evidence" value="ECO:0007669"/>
    <property type="project" value="InterPro"/>
</dbReference>
<dbReference type="SUPFAM" id="SSF46894">
    <property type="entry name" value="C-terminal effector domain of the bipartite response regulators"/>
    <property type="match status" value="1"/>
</dbReference>
<evidence type="ECO:0000256" key="2">
    <source>
        <dbReference type="PROSITE-ProRule" id="PRU00169"/>
    </source>
</evidence>
<dbReference type="PRINTS" id="PR00038">
    <property type="entry name" value="HTHLUXR"/>
</dbReference>
<evidence type="ECO:0000313" key="6">
    <source>
        <dbReference type="Proteomes" id="UP000622890"/>
    </source>
</evidence>
<feature type="domain" description="Response regulatory" evidence="4">
    <location>
        <begin position="1"/>
        <end position="116"/>
    </location>
</feature>
<dbReference type="RefSeq" id="WP_200590552.1">
    <property type="nucleotide sequence ID" value="NZ_JAEPBG010000001.1"/>
</dbReference>
<dbReference type="SUPFAM" id="SSF52172">
    <property type="entry name" value="CheY-like"/>
    <property type="match status" value="1"/>
</dbReference>
<evidence type="ECO:0000313" key="5">
    <source>
        <dbReference type="EMBL" id="MBK4733832.1"/>
    </source>
</evidence>
<keyword evidence="6" id="KW-1185">Reference proteome</keyword>
<name>A0A934SW08_9BURK</name>
<reference evidence="5" key="1">
    <citation type="submission" date="2021-01" db="EMBL/GenBank/DDBJ databases">
        <title>Genome sequence of strain Noviherbaspirillum sp. DKR-6.</title>
        <authorList>
            <person name="Chaudhary D.K."/>
        </authorList>
    </citation>
    <scope>NUCLEOTIDE SEQUENCE</scope>
    <source>
        <strain evidence="5">DKR-6</strain>
    </source>
</reference>
<dbReference type="InterPro" id="IPR016032">
    <property type="entry name" value="Sig_transdc_resp-reg_C-effctor"/>
</dbReference>
<dbReference type="InterPro" id="IPR000792">
    <property type="entry name" value="Tscrpt_reg_LuxR_C"/>
</dbReference>
<dbReference type="AlphaFoldDB" id="A0A934SW08"/>
<dbReference type="Gene3D" id="3.40.50.2300">
    <property type="match status" value="1"/>
</dbReference>
<dbReference type="PROSITE" id="PS50110">
    <property type="entry name" value="RESPONSE_REGULATORY"/>
    <property type="match status" value="1"/>
</dbReference>
<dbReference type="Proteomes" id="UP000622890">
    <property type="component" value="Unassembled WGS sequence"/>
</dbReference>
<keyword evidence="1" id="KW-0238">DNA-binding</keyword>
<sequence length="215" mass="24260">MNTAIMIASPSPQWLGTWAQGLEDRLITTASSLDRLYEELVRRQPEVLLLDLALPGMGTPMEIAPLLRRHAGMRIVALGTDGDDHRELALFRIGVRGCCRDDIAPSQLAQIVAAVMRGELWIRRTLTPRLLDELGARLREESEGRREAVARLQELTRREREIADLVGNGESNKEIARRLDITERTVKAHLTEIFRKLRIGDRLKLALLITEAPMC</sequence>
<accession>A0A934SW08</accession>
<dbReference type="SMART" id="SM00421">
    <property type="entry name" value="HTH_LUXR"/>
    <property type="match status" value="1"/>
</dbReference>
<dbReference type="GO" id="GO:0000160">
    <property type="term" value="P:phosphorelay signal transduction system"/>
    <property type="evidence" value="ECO:0007669"/>
    <property type="project" value="InterPro"/>
</dbReference>
<dbReference type="InterPro" id="IPR039420">
    <property type="entry name" value="WalR-like"/>
</dbReference>
<keyword evidence="2" id="KW-0597">Phosphoprotein</keyword>
<gene>
    <name evidence="5" type="ORF">JJB74_04315</name>
</gene>
<dbReference type="CDD" id="cd06170">
    <property type="entry name" value="LuxR_C_like"/>
    <property type="match status" value="1"/>
</dbReference>
<organism evidence="5 6">
    <name type="scientific">Noviherbaspirillum pedocola</name>
    <dbReference type="NCBI Taxonomy" id="2801341"/>
    <lineage>
        <taxon>Bacteria</taxon>
        <taxon>Pseudomonadati</taxon>
        <taxon>Pseudomonadota</taxon>
        <taxon>Betaproteobacteria</taxon>
        <taxon>Burkholderiales</taxon>
        <taxon>Oxalobacteraceae</taxon>
        <taxon>Noviherbaspirillum</taxon>
    </lineage>
</organism>
<feature type="domain" description="HTH luxR-type" evidence="3">
    <location>
        <begin position="148"/>
        <end position="215"/>
    </location>
</feature>
<evidence type="ECO:0000259" key="4">
    <source>
        <dbReference type="PROSITE" id="PS50110"/>
    </source>
</evidence>
<evidence type="ECO:0000259" key="3">
    <source>
        <dbReference type="PROSITE" id="PS50043"/>
    </source>
</evidence>
<dbReference type="EMBL" id="JAEPBG010000001">
    <property type="protein sequence ID" value="MBK4733832.1"/>
    <property type="molecule type" value="Genomic_DNA"/>
</dbReference>
<protein>
    <submittedName>
        <fullName evidence="5">Response regulator transcription factor</fullName>
    </submittedName>
</protein>
<dbReference type="Pfam" id="PF00196">
    <property type="entry name" value="GerE"/>
    <property type="match status" value="1"/>
</dbReference>
<dbReference type="PANTHER" id="PTHR43214">
    <property type="entry name" value="TWO-COMPONENT RESPONSE REGULATOR"/>
    <property type="match status" value="1"/>
</dbReference>